<reference evidence="1 2" key="1">
    <citation type="submission" date="2014-06" db="EMBL/GenBank/DDBJ databases">
        <title>Saccharopolyspora rectivirgula DSM-43113 Genome sequencing.</title>
        <authorList>
            <person name="Barrera C."/>
            <person name="Millon L."/>
            <person name="Rognon B."/>
            <person name="Zaugg C."/>
            <person name="Monod M."/>
        </authorList>
    </citation>
    <scope>NUCLEOTIDE SEQUENCE [LARGE SCALE GENOMIC DNA]</scope>
    <source>
        <strain evidence="1 2">DSM 43113</strain>
    </source>
</reference>
<organism evidence="1 2">
    <name type="scientific">Saccharopolyspora rectivirgula</name>
    <dbReference type="NCBI Taxonomy" id="28042"/>
    <lineage>
        <taxon>Bacteria</taxon>
        <taxon>Bacillati</taxon>
        <taxon>Actinomycetota</taxon>
        <taxon>Actinomycetes</taxon>
        <taxon>Pseudonocardiales</taxon>
        <taxon>Pseudonocardiaceae</taxon>
        <taxon>Saccharopolyspora</taxon>
    </lineage>
</organism>
<sequence>MLVAETLTGKIVADVIPSQPPSYERAINEKGSWSVSALVHSSANSSVDLHTFTQTGKYSWVIAYGDHITQAGPVWSYQFDEASAKLTVTGSSLGSFLDKRVLRNPSGHTAIVDPSEDLIYTNRTLRGIMRALVLDNLRQDGYMLPLDLPETEIGTASRTYYGYDLATVWSRMDDLAKVIDGPEFDLQPYFVSGSNYVRWQMLIGGPLLGNQETTAVWDYGGALGSINIDVNGAASPTARVWVKGSGSDRSLLTGFAEDRSLIEQGFPPIDYVDTEHTSVIEQTTLESYADADLKAFRWPTEQWTCSVRIDGAREQATGVEISPALGNWALGDAPTFYVSGHPWLPDGGYRRRITGYADDGPEHVSLTLAETSLTQ</sequence>
<gene>
    <name evidence="1" type="ORF">GU90_07715</name>
</gene>
<dbReference type="eggNOG" id="ENOG5032YXF">
    <property type="taxonomic scope" value="Bacteria"/>
</dbReference>
<name>A0A073B1B0_9PSEU</name>
<dbReference type="STRING" id="28042.GU90_07715"/>
<accession>A0A073B1B0</accession>
<dbReference type="AlphaFoldDB" id="A0A073B1B0"/>
<comment type="caution">
    <text evidence="1">The sequence shown here is derived from an EMBL/GenBank/DDBJ whole genome shotgun (WGS) entry which is preliminary data.</text>
</comment>
<proteinExistence type="predicted"/>
<dbReference type="EMBL" id="JNVU01000017">
    <property type="protein sequence ID" value="KEI45072.1"/>
    <property type="molecule type" value="Genomic_DNA"/>
</dbReference>
<keyword evidence="2" id="KW-1185">Reference proteome</keyword>
<evidence type="ECO:0000313" key="2">
    <source>
        <dbReference type="Proteomes" id="UP000031419"/>
    </source>
</evidence>
<evidence type="ECO:0000313" key="1">
    <source>
        <dbReference type="EMBL" id="KEI45072.1"/>
    </source>
</evidence>
<dbReference type="Proteomes" id="UP000031419">
    <property type="component" value="Unassembled WGS sequence"/>
</dbReference>
<protein>
    <submittedName>
        <fullName evidence="1">Uncharacterized protein</fullName>
    </submittedName>
</protein>